<gene>
    <name evidence="2" type="ORF">JKP88DRAFT_61678</name>
</gene>
<organism evidence="2 3">
    <name type="scientific">Tribonema minus</name>
    <dbReference type="NCBI Taxonomy" id="303371"/>
    <lineage>
        <taxon>Eukaryota</taxon>
        <taxon>Sar</taxon>
        <taxon>Stramenopiles</taxon>
        <taxon>Ochrophyta</taxon>
        <taxon>PX clade</taxon>
        <taxon>Xanthophyceae</taxon>
        <taxon>Tribonematales</taxon>
        <taxon>Tribonemataceae</taxon>
        <taxon>Tribonema</taxon>
    </lineage>
</organism>
<evidence type="ECO:0000256" key="1">
    <source>
        <dbReference type="SAM" id="MobiDB-lite"/>
    </source>
</evidence>
<name>A0A835YYP4_9STRA</name>
<dbReference type="Proteomes" id="UP000664859">
    <property type="component" value="Unassembled WGS sequence"/>
</dbReference>
<reference evidence="2" key="1">
    <citation type="submission" date="2021-02" db="EMBL/GenBank/DDBJ databases">
        <title>First Annotated Genome of the Yellow-green Alga Tribonema minus.</title>
        <authorList>
            <person name="Mahan K.M."/>
        </authorList>
    </citation>
    <scope>NUCLEOTIDE SEQUENCE</scope>
    <source>
        <strain evidence="2">UTEX B ZZ1240</strain>
    </source>
</reference>
<dbReference type="AlphaFoldDB" id="A0A835YYP4"/>
<keyword evidence="3" id="KW-1185">Reference proteome</keyword>
<proteinExistence type="predicted"/>
<sequence length="221" mass="24532">MLLSTAFARMSLAASAPAARAVVRAQAPSAANAQALLAGVWQAQGARGYYKARNGGYFGKVNRKNKDALKDEPPKPKVVKETVQQINDRVFGMFPAYVEAKAAGSATPVLDALSSEKPDPEMLKVALQLAKDVLPERAGPRKSREHKRARLKQKRIRAQHAVAKRQKIAAYALKVKKAQERRERGRALVATALEQEKAWQEEKAARRAQQYQQQQQQRQQA</sequence>
<feature type="region of interest" description="Disordered" evidence="1">
    <location>
        <begin position="199"/>
        <end position="221"/>
    </location>
</feature>
<comment type="caution">
    <text evidence="2">The sequence shown here is derived from an EMBL/GenBank/DDBJ whole genome shotgun (WGS) entry which is preliminary data.</text>
</comment>
<evidence type="ECO:0000313" key="2">
    <source>
        <dbReference type="EMBL" id="KAG5181880.1"/>
    </source>
</evidence>
<evidence type="ECO:0000313" key="3">
    <source>
        <dbReference type="Proteomes" id="UP000664859"/>
    </source>
</evidence>
<dbReference type="EMBL" id="JAFCMP010000290">
    <property type="protein sequence ID" value="KAG5181880.1"/>
    <property type="molecule type" value="Genomic_DNA"/>
</dbReference>
<protein>
    <submittedName>
        <fullName evidence="2">Uncharacterized protein</fullName>
    </submittedName>
</protein>
<feature type="compositionally biased region" description="Low complexity" evidence="1">
    <location>
        <begin position="207"/>
        <end position="221"/>
    </location>
</feature>
<accession>A0A835YYP4</accession>